<feature type="signal peptide" evidence="1">
    <location>
        <begin position="1"/>
        <end position="16"/>
    </location>
</feature>
<dbReference type="PANTHER" id="PTHR36183:SF2">
    <property type="entry name" value="BETA-GLUCURONIDASE C-TERMINAL DOMAIN-CONTAINING PROTEIN"/>
    <property type="match status" value="1"/>
</dbReference>
<dbReference type="EMBL" id="ML991862">
    <property type="protein sequence ID" value="KAF2229498.1"/>
    <property type="molecule type" value="Genomic_DNA"/>
</dbReference>
<dbReference type="Pfam" id="PF16862">
    <property type="entry name" value="Glyco_hydro_79C"/>
    <property type="match status" value="1"/>
</dbReference>
<dbReference type="InterPro" id="IPR052974">
    <property type="entry name" value="GH79_Enzymes"/>
</dbReference>
<dbReference type="Proteomes" id="UP000800092">
    <property type="component" value="Unassembled WGS sequence"/>
</dbReference>
<dbReference type="PANTHER" id="PTHR36183">
    <property type="entry name" value="BETA-GLUCURONIDASE"/>
    <property type="match status" value="1"/>
</dbReference>
<dbReference type="InterPro" id="IPR013780">
    <property type="entry name" value="Glyco_hydro_b"/>
</dbReference>
<feature type="domain" description="Beta-glucuronidase C-terminal" evidence="2">
    <location>
        <begin position="426"/>
        <end position="532"/>
    </location>
</feature>
<evidence type="ECO:0000259" key="2">
    <source>
        <dbReference type="Pfam" id="PF16862"/>
    </source>
</evidence>
<proteinExistence type="predicted"/>
<dbReference type="InterPro" id="IPR031728">
    <property type="entry name" value="GlcAase_C"/>
</dbReference>
<keyword evidence="1" id="KW-0732">Signal</keyword>
<sequence length="621" mass="65536">MASLLLISTFAAYASSQSTTQQAASVTAAASGSQASGLSQKVDPGFAGFGIEPSNLFSFTGGDFANDVSMQFLQNLADYSGSPPHIRVGGNTGDYMMFDGSYNEFWIQADKNANGQGAIASNSLTFGPKYFEAIDRMPTGTPITYGLNLAYEGSDYISNIVTEASAALDNLKNVKVFSFEIGNEPDLYLQNGFRTGQWGGQEYVQEWQDRTSAIYEQVLKSRNISSNFFEPPATASTIGTTFTIADLVQDGILNKANGSDDSYVSGWNQHDYFYFVDVSTLPIDVNYLMDLDHTVSQFAYWQQEIASSAKYNLPYNLREMASIGPTGITGISDVFGAALWQLNFFLYAASLNITSVGMHMVDGSYANAWQPTSEQSNPPSAVVRPSYYSYVAMDQLIGAANSTLQIAALNASSLPPAYSTGSLRSYAAYAENGLMSLILINALQSNASQTPKNTLTVSVHLPSSLAGQTLHLSYLTAPGADSMHNTTFNGLSFEDSSSGGKPVSVGDGKLQSLTVGPDGVAAIPVRDSEAVIATFGALLGSNAVQHANGSDGETSSASAASSSASLTIATTAAAAATASVTGSGAPSKSGAVGLRRGRDEDLLRWVAVGTLLLGLWMMMYG</sequence>
<dbReference type="Gene3D" id="2.60.40.1180">
    <property type="entry name" value="Golgi alpha-mannosidase II"/>
    <property type="match status" value="1"/>
</dbReference>
<dbReference type="GO" id="GO:0016787">
    <property type="term" value="F:hydrolase activity"/>
    <property type="evidence" value="ECO:0007669"/>
    <property type="project" value="UniProtKB-KW"/>
</dbReference>
<evidence type="ECO:0000313" key="3">
    <source>
        <dbReference type="EMBL" id="KAF2229498.1"/>
    </source>
</evidence>
<evidence type="ECO:0000313" key="4">
    <source>
        <dbReference type="Proteomes" id="UP000800092"/>
    </source>
</evidence>
<keyword evidence="4" id="KW-1185">Reference proteome</keyword>
<reference evidence="3" key="1">
    <citation type="journal article" date="2020" name="Stud. Mycol.">
        <title>101 Dothideomycetes genomes: a test case for predicting lifestyles and emergence of pathogens.</title>
        <authorList>
            <person name="Haridas S."/>
            <person name="Albert R."/>
            <person name="Binder M."/>
            <person name="Bloem J."/>
            <person name="Labutti K."/>
            <person name="Salamov A."/>
            <person name="Andreopoulos B."/>
            <person name="Baker S."/>
            <person name="Barry K."/>
            <person name="Bills G."/>
            <person name="Bluhm B."/>
            <person name="Cannon C."/>
            <person name="Castanera R."/>
            <person name="Culley D."/>
            <person name="Daum C."/>
            <person name="Ezra D."/>
            <person name="Gonzalez J."/>
            <person name="Henrissat B."/>
            <person name="Kuo A."/>
            <person name="Liang C."/>
            <person name="Lipzen A."/>
            <person name="Lutzoni F."/>
            <person name="Magnuson J."/>
            <person name="Mondo S."/>
            <person name="Nolan M."/>
            <person name="Ohm R."/>
            <person name="Pangilinan J."/>
            <person name="Park H.-J."/>
            <person name="Ramirez L."/>
            <person name="Alfaro M."/>
            <person name="Sun H."/>
            <person name="Tritt A."/>
            <person name="Yoshinaga Y."/>
            <person name="Zwiers L.-H."/>
            <person name="Turgeon B."/>
            <person name="Goodwin S."/>
            <person name="Spatafora J."/>
            <person name="Crous P."/>
            <person name="Grigoriev I."/>
        </authorList>
    </citation>
    <scope>NUCLEOTIDE SEQUENCE</scope>
    <source>
        <strain evidence="3">Tuck. ex Michener</strain>
    </source>
</reference>
<name>A0A6A6GV85_VIRVR</name>
<keyword evidence="3" id="KW-0378">Hydrolase</keyword>
<feature type="chain" id="PRO_5025610840" evidence="1">
    <location>
        <begin position="17"/>
        <end position="621"/>
    </location>
</feature>
<dbReference type="AlphaFoldDB" id="A0A6A6GV85"/>
<dbReference type="InterPro" id="IPR017853">
    <property type="entry name" value="GH"/>
</dbReference>
<organism evidence="3 4">
    <name type="scientific">Viridothelium virens</name>
    <name type="common">Speckled blister lichen</name>
    <name type="synonym">Trypethelium virens</name>
    <dbReference type="NCBI Taxonomy" id="1048519"/>
    <lineage>
        <taxon>Eukaryota</taxon>
        <taxon>Fungi</taxon>
        <taxon>Dikarya</taxon>
        <taxon>Ascomycota</taxon>
        <taxon>Pezizomycotina</taxon>
        <taxon>Dothideomycetes</taxon>
        <taxon>Dothideomycetes incertae sedis</taxon>
        <taxon>Trypetheliales</taxon>
        <taxon>Trypetheliaceae</taxon>
        <taxon>Viridothelium</taxon>
    </lineage>
</organism>
<dbReference type="OrthoDB" id="2831684at2759"/>
<evidence type="ECO:0000256" key="1">
    <source>
        <dbReference type="SAM" id="SignalP"/>
    </source>
</evidence>
<dbReference type="SUPFAM" id="SSF51445">
    <property type="entry name" value="(Trans)glycosidases"/>
    <property type="match status" value="1"/>
</dbReference>
<accession>A0A6A6GV85</accession>
<protein>
    <submittedName>
        <fullName evidence="3">Glycoside hydrolase family 79 protein</fullName>
    </submittedName>
</protein>
<dbReference type="Gene3D" id="3.20.20.80">
    <property type="entry name" value="Glycosidases"/>
    <property type="match status" value="1"/>
</dbReference>
<gene>
    <name evidence="3" type="ORF">EV356DRAFT_455742</name>
</gene>